<organism evidence="2 3">
    <name type="scientific">Loxostege sticticalis</name>
    <name type="common">Beet webworm moth</name>
    <dbReference type="NCBI Taxonomy" id="481309"/>
    <lineage>
        <taxon>Eukaryota</taxon>
        <taxon>Metazoa</taxon>
        <taxon>Ecdysozoa</taxon>
        <taxon>Arthropoda</taxon>
        <taxon>Hexapoda</taxon>
        <taxon>Insecta</taxon>
        <taxon>Pterygota</taxon>
        <taxon>Neoptera</taxon>
        <taxon>Endopterygota</taxon>
        <taxon>Lepidoptera</taxon>
        <taxon>Glossata</taxon>
        <taxon>Ditrysia</taxon>
        <taxon>Pyraloidea</taxon>
        <taxon>Crambidae</taxon>
        <taxon>Pyraustinae</taxon>
        <taxon>Loxostege</taxon>
    </lineage>
</organism>
<name>A0ABR3H105_LOXSC</name>
<keyword evidence="3" id="KW-1185">Reference proteome</keyword>
<proteinExistence type="predicted"/>
<gene>
    <name evidence="2" type="ORF">ABMA27_012354</name>
</gene>
<feature type="region of interest" description="Disordered" evidence="1">
    <location>
        <begin position="35"/>
        <end position="72"/>
    </location>
</feature>
<feature type="region of interest" description="Disordered" evidence="1">
    <location>
        <begin position="154"/>
        <end position="292"/>
    </location>
</feature>
<evidence type="ECO:0000313" key="3">
    <source>
        <dbReference type="Proteomes" id="UP001549920"/>
    </source>
</evidence>
<dbReference type="Proteomes" id="UP001549920">
    <property type="component" value="Unassembled WGS sequence"/>
</dbReference>
<comment type="caution">
    <text evidence="2">The sequence shown here is derived from an EMBL/GenBank/DDBJ whole genome shotgun (WGS) entry which is preliminary data.</text>
</comment>
<evidence type="ECO:0000313" key="2">
    <source>
        <dbReference type="EMBL" id="KAL0858486.1"/>
    </source>
</evidence>
<evidence type="ECO:0000256" key="1">
    <source>
        <dbReference type="SAM" id="MobiDB-lite"/>
    </source>
</evidence>
<accession>A0ABR3H105</accession>
<protein>
    <submittedName>
        <fullName evidence="2">Uncharacterized protein</fullName>
    </submittedName>
</protein>
<reference evidence="2 3" key="1">
    <citation type="submission" date="2024-06" db="EMBL/GenBank/DDBJ databases">
        <title>A chromosome-level genome assembly of beet webworm, Loxostege sticticalis.</title>
        <authorList>
            <person name="Zhang Y."/>
        </authorList>
    </citation>
    <scope>NUCLEOTIDE SEQUENCE [LARGE SCALE GENOMIC DNA]</scope>
    <source>
        <strain evidence="2">AQ026</strain>
        <tissue evidence="2">Whole body</tissue>
    </source>
</reference>
<sequence>MFKENMFKGNMFDPHMFGMNRGEERKERLSLKIDPAAGPGYVDQTGPGGKKRLSYPGKAPVGNQVTGGKKTKLSNKGIAPNRVIPSFNHSLVYAYHDKGKTQLPPNFDVHIKDRMIKGVMYNINKFNETVNNGTISKETLNNETVNNETVNNETIDAEGDDKNNDFSKPQFASPEVNDTEINKEDVKKISLTKDNQEASSSAEHEGEEQPKKSDESDIDEDASEGIVLEGEPPTKPDAGLEVEAVGAESAPTEEEEGAGAVGIPATEGEEPAGPPPENKTEKKKKQQGDCPTSCPARAVMVCGRCEHGVYKTFLSVCHMRMFVCNHDYEDKMELVSRFPCVLSAPYISDEKGMNMTPTGKEYDPHALDPVLKFIEAREKSLIGRAKLEYD</sequence>
<feature type="compositionally biased region" description="Basic and acidic residues" evidence="1">
    <location>
        <begin position="202"/>
        <end position="215"/>
    </location>
</feature>
<dbReference type="Gene3D" id="3.30.60.30">
    <property type="match status" value="1"/>
</dbReference>
<dbReference type="EMBL" id="JBEUOH010000030">
    <property type="protein sequence ID" value="KAL0858486.1"/>
    <property type="molecule type" value="Genomic_DNA"/>
</dbReference>